<dbReference type="EMBL" id="MU856950">
    <property type="protein sequence ID" value="KAK4153122.1"/>
    <property type="molecule type" value="Genomic_DNA"/>
</dbReference>
<dbReference type="SUPFAM" id="SSF51197">
    <property type="entry name" value="Clavaminate synthase-like"/>
    <property type="match status" value="1"/>
</dbReference>
<evidence type="ECO:0000313" key="3">
    <source>
        <dbReference type="Proteomes" id="UP001302745"/>
    </source>
</evidence>
<sequence>MADPEIQDPIAELITNYNELNSSVIEELDEEPSALEFMRFVARNTPFVVRGAAADWQATRTWTVDYLKDVLGDEPVNVAVTPRGNADAPTPYTSPDGTTTTLVFAKPHEEDQPFSAFLSHLTSTPQKEVRYAQTQNDNLRHGEYHPLFHHVPPTIPWARLALGQEQPDAVNLWIGNARSVTALHKDNYENVYVQVAGHKHFVLLPPAGGAAAVVNEQPLSAARYVRTHTLEGEEEGLEGGLELVLDDGEEGKGEVVPFAIWDPNRPAENATRYSALAQPMRVTLDPGDMLYLPCMWYHKVSQSCSPEGVCIAVNYWYDMDFAGPLYPLSTFVRSVVNKET</sequence>
<proteinExistence type="predicted"/>
<reference evidence="2" key="1">
    <citation type="journal article" date="2023" name="Mol. Phylogenet. Evol.">
        <title>Genome-scale phylogeny and comparative genomics of the fungal order Sordariales.</title>
        <authorList>
            <person name="Hensen N."/>
            <person name="Bonometti L."/>
            <person name="Westerberg I."/>
            <person name="Brannstrom I.O."/>
            <person name="Guillou S."/>
            <person name="Cros-Aarteil S."/>
            <person name="Calhoun S."/>
            <person name="Haridas S."/>
            <person name="Kuo A."/>
            <person name="Mondo S."/>
            <person name="Pangilinan J."/>
            <person name="Riley R."/>
            <person name="LaButti K."/>
            <person name="Andreopoulos B."/>
            <person name="Lipzen A."/>
            <person name="Chen C."/>
            <person name="Yan M."/>
            <person name="Daum C."/>
            <person name="Ng V."/>
            <person name="Clum A."/>
            <person name="Steindorff A."/>
            <person name="Ohm R.A."/>
            <person name="Martin F."/>
            <person name="Silar P."/>
            <person name="Natvig D.O."/>
            <person name="Lalanne C."/>
            <person name="Gautier V."/>
            <person name="Ament-Velasquez S.L."/>
            <person name="Kruys A."/>
            <person name="Hutchinson M.I."/>
            <person name="Powell A.J."/>
            <person name="Barry K."/>
            <person name="Miller A.N."/>
            <person name="Grigoriev I.V."/>
            <person name="Debuchy R."/>
            <person name="Gladieux P."/>
            <person name="Hiltunen Thoren M."/>
            <person name="Johannesson H."/>
        </authorList>
    </citation>
    <scope>NUCLEOTIDE SEQUENCE</scope>
    <source>
        <strain evidence="2">CBS 538.74</strain>
    </source>
</reference>
<protein>
    <submittedName>
        <fullName evidence="2">Cupin-like domain-containing protein</fullName>
    </submittedName>
</protein>
<feature type="domain" description="JmjC" evidence="1">
    <location>
        <begin position="130"/>
        <end position="332"/>
    </location>
</feature>
<dbReference type="Gene3D" id="2.60.120.10">
    <property type="entry name" value="Jelly Rolls"/>
    <property type="match status" value="1"/>
</dbReference>
<dbReference type="PANTHER" id="PTHR12461:SF99">
    <property type="entry name" value="BIFUNCTIONAL PEPTIDASE AND (3S)-LYSYL HYDROXYLASE JMJD7"/>
    <property type="match status" value="1"/>
</dbReference>
<comment type="caution">
    <text evidence="2">The sequence shown here is derived from an EMBL/GenBank/DDBJ whole genome shotgun (WGS) entry which is preliminary data.</text>
</comment>
<keyword evidence="3" id="KW-1185">Reference proteome</keyword>
<evidence type="ECO:0000259" key="1">
    <source>
        <dbReference type="PROSITE" id="PS51184"/>
    </source>
</evidence>
<gene>
    <name evidence="2" type="ORF">C8A00DRAFT_34129</name>
</gene>
<dbReference type="Proteomes" id="UP001302745">
    <property type="component" value="Unassembled WGS sequence"/>
</dbReference>
<accession>A0AAN6VKA4</accession>
<dbReference type="PANTHER" id="PTHR12461">
    <property type="entry name" value="HYPOXIA-INDUCIBLE FACTOR 1 ALPHA INHIBITOR-RELATED"/>
    <property type="match status" value="1"/>
</dbReference>
<dbReference type="SMART" id="SM00558">
    <property type="entry name" value="JmjC"/>
    <property type="match status" value="1"/>
</dbReference>
<dbReference type="InterPro" id="IPR041667">
    <property type="entry name" value="Cupin_8"/>
</dbReference>
<reference evidence="2" key="2">
    <citation type="submission" date="2023-05" db="EMBL/GenBank/DDBJ databases">
        <authorList>
            <consortium name="Lawrence Berkeley National Laboratory"/>
            <person name="Steindorff A."/>
            <person name="Hensen N."/>
            <person name="Bonometti L."/>
            <person name="Westerberg I."/>
            <person name="Brannstrom I.O."/>
            <person name="Guillou S."/>
            <person name="Cros-Aarteil S."/>
            <person name="Calhoun S."/>
            <person name="Haridas S."/>
            <person name="Kuo A."/>
            <person name="Mondo S."/>
            <person name="Pangilinan J."/>
            <person name="Riley R."/>
            <person name="Labutti K."/>
            <person name="Andreopoulos B."/>
            <person name="Lipzen A."/>
            <person name="Chen C."/>
            <person name="Yanf M."/>
            <person name="Daum C."/>
            <person name="Ng V."/>
            <person name="Clum A."/>
            <person name="Ohm R."/>
            <person name="Martin F."/>
            <person name="Silar P."/>
            <person name="Natvig D."/>
            <person name="Lalanne C."/>
            <person name="Gautier V."/>
            <person name="Ament-Velasquez S.L."/>
            <person name="Kruys A."/>
            <person name="Hutchinson M.I."/>
            <person name="Powell A.J."/>
            <person name="Barry K."/>
            <person name="Miller A.N."/>
            <person name="Grigoriev I.V."/>
            <person name="Debuchy R."/>
            <person name="Gladieux P."/>
            <person name="Thoren M.H."/>
            <person name="Johannesson H."/>
        </authorList>
    </citation>
    <scope>NUCLEOTIDE SEQUENCE</scope>
    <source>
        <strain evidence="2">CBS 538.74</strain>
    </source>
</reference>
<name>A0AAN6VKA4_9PEZI</name>
<organism evidence="2 3">
    <name type="scientific">Chaetomidium leptoderma</name>
    <dbReference type="NCBI Taxonomy" id="669021"/>
    <lineage>
        <taxon>Eukaryota</taxon>
        <taxon>Fungi</taxon>
        <taxon>Dikarya</taxon>
        <taxon>Ascomycota</taxon>
        <taxon>Pezizomycotina</taxon>
        <taxon>Sordariomycetes</taxon>
        <taxon>Sordariomycetidae</taxon>
        <taxon>Sordariales</taxon>
        <taxon>Chaetomiaceae</taxon>
        <taxon>Chaetomidium</taxon>
    </lineage>
</organism>
<evidence type="ECO:0000313" key="2">
    <source>
        <dbReference type="EMBL" id="KAK4153122.1"/>
    </source>
</evidence>
<dbReference type="InterPro" id="IPR003347">
    <property type="entry name" value="JmjC_dom"/>
</dbReference>
<dbReference type="InterPro" id="IPR014710">
    <property type="entry name" value="RmlC-like_jellyroll"/>
</dbReference>
<dbReference type="PROSITE" id="PS51184">
    <property type="entry name" value="JMJC"/>
    <property type="match status" value="1"/>
</dbReference>
<dbReference type="Pfam" id="PF13621">
    <property type="entry name" value="Cupin_8"/>
    <property type="match status" value="1"/>
</dbReference>
<dbReference type="AlphaFoldDB" id="A0AAN6VKA4"/>